<gene>
    <name evidence="2" type="ORF">HEB94_007338</name>
</gene>
<sequence length="168" mass="17896">MNAQSEREAGSVSGNRPARYSERWWAPVGWWAFVLVMAGSFWIAVAAAIRGPAGHLIGLAVSVLCVIGLLVYSRLRVSVTEGGLDVGTARLPVAAIGSVLPLSAGQAAALRGPAADATARMFLRPYISRGVRVEVTDPQDPTPYWYVASRRPEVLAAALDAARDPRRS</sequence>
<keyword evidence="3" id="KW-1185">Reference proteome</keyword>
<dbReference type="Proteomes" id="UP000638648">
    <property type="component" value="Unassembled WGS sequence"/>
</dbReference>
<proteinExistence type="predicted"/>
<dbReference type="RefSeq" id="WP_192753850.1">
    <property type="nucleotide sequence ID" value="NZ_BAABJL010000095.1"/>
</dbReference>
<accession>A0A927N0R4</accession>
<keyword evidence="1" id="KW-1133">Transmembrane helix</keyword>
<dbReference type="Pfam" id="PF11292">
    <property type="entry name" value="DUF3093"/>
    <property type="match status" value="1"/>
</dbReference>
<reference evidence="2" key="1">
    <citation type="submission" date="2020-10" db="EMBL/GenBank/DDBJ databases">
        <title>Sequencing the genomes of 1000 actinobacteria strains.</title>
        <authorList>
            <person name="Klenk H.-P."/>
        </authorList>
    </citation>
    <scope>NUCLEOTIDE SEQUENCE</scope>
    <source>
        <strain evidence="2">DSM 45354</strain>
    </source>
</reference>
<feature type="transmembrane region" description="Helical" evidence="1">
    <location>
        <begin position="56"/>
        <end position="75"/>
    </location>
</feature>
<evidence type="ECO:0000256" key="1">
    <source>
        <dbReference type="SAM" id="Phobius"/>
    </source>
</evidence>
<evidence type="ECO:0000313" key="2">
    <source>
        <dbReference type="EMBL" id="MBE1610490.1"/>
    </source>
</evidence>
<feature type="transmembrane region" description="Helical" evidence="1">
    <location>
        <begin position="28"/>
        <end position="49"/>
    </location>
</feature>
<organism evidence="2 3">
    <name type="scientific">Actinopolymorpha pittospori</name>
    <dbReference type="NCBI Taxonomy" id="648752"/>
    <lineage>
        <taxon>Bacteria</taxon>
        <taxon>Bacillati</taxon>
        <taxon>Actinomycetota</taxon>
        <taxon>Actinomycetes</taxon>
        <taxon>Propionibacteriales</taxon>
        <taxon>Actinopolymorphaceae</taxon>
        <taxon>Actinopolymorpha</taxon>
    </lineage>
</organism>
<evidence type="ECO:0008006" key="4">
    <source>
        <dbReference type="Google" id="ProtNLM"/>
    </source>
</evidence>
<keyword evidence="1" id="KW-0812">Transmembrane</keyword>
<name>A0A927N0R4_9ACTN</name>
<dbReference type="AlphaFoldDB" id="A0A927N0R4"/>
<protein>
    <recommendedName>
        <fullName evidence="4">DUF3093 domain-containing protein</fullName>
    </recommendedName>
</protein>
<comment type="caution">
    <text evidence="2">The sequence shown here is derived from an EMBL/GenBank/DDBJ whole genome shotgun (WGS) entry which is preliminary data.</text>
</comment>
<dbReference type="EMBL" id="JADBEM010000001">
    <property type="protein sequence ID" value="MBE1610490.1"/>
    <property type="molecule type" value="Genomic_DNA"/>
</dbReference>
<keyword evidence="1" id="KW-0472">Membrane</keyword>
<evidence type="ECO:0000313" key="3">
    <source>
        <dbReference type="Proteomes" id="UP000638648"/>
    </source>
</evidence>
<dbReference type="InterPro" id="IPR021443">
    <property type="entry name" value="DUF3093"/>
</dbReference>